<name>A0A178MW69_9PROT</name>
<gene>
    <name evidence="1" type="ORF">A6A05_00480</name>
</gene>
<organism evidence="1 2">
    <name type="scientific">Magnetospirillum moscoviense</name>
    <dbReference type="NCBI Taxonomy" id="1437059"/>
    <lineage>
        <taxon>Bacteria</taxon>
        <taxon>Pseudomonadati</taxon>
        <taxon>Pseudomonadota</taxon>
        <taxon>Alphaproteobacteria</taxon>
        <taxon>Rhodospirillales</taxon>
        <taxon>Rhodospirillaceae</taxon>
        <taxon>Magnetospirillum</taxon>
    </lineage>
</organism>
<dbReference type="SUPFAM" id="SSF52402">
    <property type="entry name" value="Adenine nucleotide alpha hydrolases-like"/>
    <property type="match status" value="1"/>
</dbReference>
<dbReference type="Proteomes" id="UP000078543">
    <property type="component" value="Unassembled WGS sequence"/>
</dbReference>
<sequence>MHADGVCSLCRDFDRAAPDTEATALARLEAAFDQVRGKSARYDAVVAYSGGKDSSWLLYLLVRRWKLRCLAVTIDNGFVVDQALTNIRAVTDALEVDHILVRPAFGFLRQVYQESLRGGLHVPAAATRASDICNSCIGLINNHVVSTAVHHQAPIVAGGYVAGQVPRNSAILTVPLAALDAGARSLQDRLADRLGDGARAHVERFPGAASVMIANPLLVSSYSEERLLADIEPLGWRRPVDTGLHSSNCRLNDLGILAHHQRYGFHPYVGELAEQVRRGSLSRAEALKRIEALPDIQELREEIARLGLNQELAPFPRQ</sequence>
<dbReference type="InterPro" id="IPR052188">
    <property type="entry name" value="Ni-pincer_cofactor_biosynth"/>
</dbReference>
<dbReference type="InterPro" id="IPR014729">
    <property type="entry name" value="Rossmann-like_a/b/a_fold"/>
</dbReference>
<evidence type="ECO:0008006" key="3">
    <source>
        <dbReference type="Google" id="ProtNLM"/>
    </source>
</evidence>
<dbReference type="Gene3D" id="3.40.50.620">
    <property type="entry name" value="HUPs"/>
    <property type="match status" value="1"/>
</dbReference>
<dbReference type="PANTHER" id="PTHR43169">
    <property type="entry name" value="EXSB FAMILY PROTEIN"/>
    <property type="match status" value="1"/>
</dbReference>
<evidence type="ECO:0000313" key="2">
    <source>
        <dbReference type="Proteomes" id="UP000078543"/>
    </source>
</evidence>
<comment type="caution">
    <text evidence="1">The sequence shown here is derived from an EMBL/GenBank/DDBJ whole genome shotgun (WGS) entry which is preliminary data.</text>
</comment>
<evidence type="ECO:0000313" key="1">
    <source>
        <dbReference type="EMBL" id="OAN55070.1"/>
    </source>
</evidence>
<dbReference type="PANTHER" id="PTHR43169:SF2">
    <property type="entry name" value="NAD_GMP SYNTHASE DOMAIN-CONTAINING PROTEIN"/>
    <property type="match status" value="1"/>
</dbReference>
<dbReference type="STRING" id="1437059.A6A05_00480"/>
<reference evidence="1 2" key="1">
    <citation type="submission" date="2016-04" db="EMBL/GenBank/DDBJ databases">
        <title>Draft genome sequence of freshwater magnetotactic bacteria Magnetospirillum marisnigri SP-1 and Magnetospirillum moscoviense BB-1.</title>
        <authorList>
            <person name="Koziaeva V."/>
            <person name="Dziuba M.V."/>
            <person name="Ivanov T.M."/>
            <person name="Kuznetsov B."/>
            <person name="Grouzdev D.S."/>
        </authorList>
    </citation>
    <scope>NUCLEOTIDE SEQUENCE [LARGE SCALE GENOMIC DNA]</scope>
    <source>
        <strain evidence="1 2">BB-1</strain>
    </source>
</reference>
<keyword evidence="2" id="KW-1185">Reference proteome</keyword>
<proteinExistence type="predicted"/>
<dbReference type="AlphaFoldDB" id="A0A178MW69"/>
<accession>A0A178MW69</accession>
<protein>
    <recommendedName>
        <fullName evidence="3">ATPase</fullName>
    </recommendedName>
</protein>
<dbReference type="EMBL" id="LWQU01000104">
    <property type="protein sequence ID" value="OAN55070.1"/>
    <property type="molecule type" value="Genomic_DNA"/>
</dbReference>